<dbReference type="NCBIfam" id="TIGR03188">
    <property type="entry name" value="histidine_hisI"/>
    <property type="match status" value="1"/>
</dbReference>
<dbReference type="CDD" id="cd11534">
    <property type="entry name" value="NTP-PPase_HisIE_like"/>
    <property type="match status" value="1"/>
</dbReference>
<evidence type="ECO:0000256" key="9">
    <source>
        <dbReference type="ARBA" id="ARBA00023102"/>
    </source>
</evidence>
<dbReference type="GO" id="GO:0000105">
    <property type="term" value="P:L-histidine biosynthetic process"/>
    <property type="evidence" value="ECO:0007669"/>
    <property type="project" value="UniProtKB-UniRule"/>
</dbReference>
<dbReference type="Pfam" id="PF01503">
    <property type="entry name" value="PRA-PH"/>
    <property type="match status" value="1"/>
</dbReference>
<dbReference type="PANTHER" id="PTHR42945">
    <property type="entry name" value="HISTIDINE BIOSYNTHESIS BIFUNCTIONAL PROTEIN"/>
    <property type="match status" value="1"/>
</dbReference>
<dbReference type="UniPathway" id="UPA00031">
    <property type="reaction ID" value="UER00007"/>
</dbReference>
<evidence type="ECO:0000313" key="12">
    <source>
        <dbReference type="Proteomes" id="UP000262004"/>
    </source>
</evidence>
<dbReference type="HAMAP" id="MF_01020">
    <property type="entry name" value="HisE"/>
    <property type="match status" value="1"/>
</dbReference>
<dbReference type="OrthoDB" id="9814738at2"/>
<name>A0A2Z6DY16_HYDTE</name>
<keyword evidence="8 10" id="KW-0067">ATP-binding</keyword>
<keyword evidence="6 10" id="KW-0547">Nucleotide-binding</keyword>
<evidence type="ECO:0000256" key="6">
    <source>
        <dbReference type="ARBA" id="ARBA00022741"/>
    </source>
</evidence>
<dbReference type="GO" id="GO:0005737">
    <property type="term" value="C:cytoplasm"/>
    <property type="evidence" value="ECO:0007669"/>
    <property type="project" value="UniProtKB-SubCell"/>
</dbReference>
<dbReference type="NCBIfam" id="NF001611">
    <property type="entry name" value="PRK00400.1-3"/>
    <property type="match status" value="1"/>
</dbReference>
<dbReference type="InterPro" id="IPR021130">
    <property type="entry name" value="PRib-ATP_PPHydrolase-like"/>
</dbReference>
<dbReference type="PANTHER" id="PTHR42945:SF9">
    <property type="entry name" value="HISTIDINE BIOSYNTHESIS BIFUNCTIONAL PROTEIN HISIE"/>
    <property type="match status" value="1"/>
</dbReference>
<dbReference type="Proteomes" id="UP000262004">
    <property type="component" value="Chromosome"/>
</dbReference>
<evidence type="ECO:0000256" key="3">
    <source>
        <dbReference type="ARBA" id="ARBA00005204"/>
    </source>
</evidence>
<dbReference type="SUPFAM" id="SSF101386">
    <property type="entry name" value="all-alpha NTP pyrophosphatases"/>
    <property type="match status" value="1"/>
</dbReference>
<dbReference type="GO" id="GO:0004636">
    <property type="term" value="F:phosphoribosyl-ATP diphosphatase activity"/>
    <property type="evidence" value="ECO:0007669"/>
    <property type="project" value="UniProtKB-UniRule"/>
</dbReference>
<evidence type="ECO:0000256" key="5">
    <source>
        <dbReference type="ARBA" id="ARBA00022605"/>
    </source>
</evidence>
<keyword evidence="7 10" id="KW-0378">Hydrolase</keyword>
<keyword evidence="5 10" id="KW-0028">Amino-acid biosynthesis</keyword>
<evidence type="ECO:0000256" key="7">
    <source>
        <dbReference type="ARBA" id="ARBA00022801"/>
    </source>
</evidence>
<dbReference type="KEGG" id="htl:HPTL_1083"/>
<evidence type="ECO:0000256" key="8">
    <source>
        <dbReference type="ARBA" id="ARBA00022840"/>
    </source>
</evidence>
<comment type="subcellular location">
    <subcellularLocation>
        <location evidence="2 10">Cytoplasm</location>
    </subcellularLocation>
</comment>
<dbReference type="EC" id="3.6.1.31" evidence="10"/>
<keyword evidence="4 10" id="KW-0963">Cytoplasm</keyword>
<evidence type="ECO:0000256" key="1">
    <source>
        <dbReference type="ARBA" id="ARBA00001460"/>
    </source>
</evidence>
<gene>
    <name evidence="10 11" type="primary">hisE</name>
    <name evidence="11" type="ORF">HPTL_1083</name>
</gene>
<sequence>MIDHEVLLRVSQTLAERKAAPPTQSYVSQLYQKGTDAILKKVAEEAAEVIMAAKDGDRLHLVWEVTDLWFHTMVLLAHMGLSVEDILAEFRRREGVSGIDEKRARLAQAQAAESVVPSKE</sequence>
<dbReference type="GO" id="GO:0005524">
    <property type="term" value="F:ATP binding"/>
    <property type="evidence" value="ECO:0007669"/>
    <property type="project" value="UniProtKB-KW"/>
</dbReference>
<dbReference type="InterPro" id="IPR008179">
    <property type="entry name" value="HisE"/>
</dbReference>
<evidence type="ECO:0000256" key="10">
    <source>
        <dbReference type="HAMAP-Rule" id="MF_01020"/>
    </source>
</evidence>
<comment type="catalytic activity">
    <reaction evidence="1 10">
        <text>1-(5-phospho-beta-D-ribosyl)-ATP + H2O = 1-(5-phospho-beta-D-ribosyl)-5'-AMP + diphosphate + H(+)</text>
        <dbReference type="Rhea" id="RHEA:22828"/>
        <dbReference type="ChEBI" id="CHEBI:15377"/>
        <dbReference type="ChEBI" id="CHEBI:15378"/>
        <dbReference type="ChEBI" id="CHEBI:33019"/>
        <dbReference type="ChEBI" id="CHEBI:59457"/>
        <dbReference type="ChEBI" id="CHEBI:73183"/>
        <dbReference type="EC" id="3.6.1.31"/>
    </reaction>
</comment>
<reference evidence="11 12" key="1">
    <citation type="submission" date="2018-04" db="EMBL/GenBank/DDBJ databases">
        <title>Complete genome sequence of Hydrogenophilus thermoluteolus TH-1.</title>
        <authorList>
            <person name="Arai H."/>
        </authorList>
    </citation>
    <scope>NUCLEOTIDE SEQUENCE [LARGE SCALE GENOMIC DNA]</scope>
    <source>
        <strain evidence="11 12">TH-1</strain>
    </source>
</reference>
<comment type="pathway">
    <text evidence="3 10">Amino-acid biosynthesis; L-histidine biosynthesis; L-histidine from 5-phospho-alpha-D-ribose 1-diphosphate: step 2/9.</text>
</comment>
<dbReference type="EMBL" id="AP018558">
    <property type="protein sequence ID" value="BBD77347.1"/>
    <property type="molecule type" value="Genomic_DNA"/>
</dbReference>
<keyword evidence="12" id="KW-1185">Reference proteome</keyword>
<proteinExistence type="inferred from homology"/>
<evidence type="ECO:0000313" key="11">
    <source>
        <dbReference type="EMBL" id="BBD77347.1"/>
    </source>
</evidence>
<keyword evidence="9 10" id="KW-0368">Histidine biosynthesis</keyword>
<evidence type="ECO:0000256" key="2">
    <source>
        <dbReference type="ARBA" id="ARBA00004496"/>
    </source>
</evidence>
<dbReference type="Gene3D" id="1.10.287.1080">
    <property type="entry name" value="MazG-like"/>
    <property type="match status" value="1"/>
</dbReference>
<dbReference type="RefSeq" id="WP_119335088.1">
    <property type="nucleotide sequence ID" value="NZ_AP018558.1"/>
</dbReference>
<dbReference type="AlphaFoldDB" id="A0A2Z6DY16"/>
<evidence type="ECO:0000256" key="4">
    <source>
        <dbReference type="ARBA" id="ARBA00022490"/>
    </source>
</evidence>
<comment type="similarity">
    <text evidence="10">Belongs to the PRA-PH family.</text>
</comment>
<accession>A0A2Z6DY16</accession>
<organism evidence="11 12">
    <name type="scientific">Hydrogenophilus thermoluteolus</name>
    <name type="common">Pseudomonas hydrogenothermophila</name>
    <dbReference type="NCBI Taxonomy" id="297"/>
    <lineage>
        <taxon>Bacteria</taxon>
        <taxon>Pseudomonadati</taxon>
        <taxon>Pseudomonadota</taxon>
        <taxon>Hydrogenophilia</taxon>
        <taxon>Hydrogenophilales</taxon>
        <taxon>Hydrogenophilaceae</taxon>
        <taxon>Hydrogenophilus</taxon>
    </lineage>
</organism>
<protein>
    <recommendedName>
        <fullName evidence="10">Phosphoribosyl-ATP pyrophosphatase</fullName>
        <shortName evidence="10">PRA-PH</shortName>
        <ecNumber evidence="10">3.6.1.31</ecNumber>
    </recommendedName>
</protein>